<organism evidence="2 3">
    <name type="scientific">Blattamonas nauphoetae</name>
    <dbReference type="NCBI Taxonomy" id="2049346"/>
    <lineage>
        <taxon>Eukaryota</taxon>
        <taxon>Metamonada</taxon>
        <taxon>Preaxostyla</taxon>
        <taxon>Oxymonadida</taxon>
        <taxon>Blattamonas</taxon>
    </lineage>
</organism>
<gene>
    <name evidence="2" type="ORF">BLNAU_5542</name>
</gene>
<dbReference type="SUPFAM" id="SSF52833">
    <property type="entry name" value="Thioredoxin-like"/>
    <property type="match status" value="1"/>
</dbReference>
<dbReference type="Proteomes" id="UP001281761">
    <property type="component" value="Unassembled WGS sequence"/>
</dbReference>
<comment type="caution">
    <text evidence="2">The sequence shown here is derived from an EMBL/GenBank/DDBJ whole genome shotgun (WGS) entry which is preliminary data.</text>
</comment>
<dbReference type="Gene3D" id="3.40.30.10">
    <property type="entry name" value="Glutaredoxin"/>
    <property type="match status" value="1"/>
</dbReference>
<keyword evidence="3" id="KW-1185">Reference proteome</keyword>
<proteinExistence type="predicted"/>
<dbReference type="EMBL" id="JARBJD010000029">
    <property type="protein sequence ID" value="KAK2959493.1"/>
    <property type="molecule type" value="Genomic_DNA"/>
</dbReference>
<sequence>MDNNACKSSKVQGVPTIEVYYTGKTKSDSDDYGVIKFFAPWCGHRRNLTPINLQLAESMIDSKHLRYVEIDGEAQGGTETKRLDEKSGEEWRERLEKVKKDQAEGRRWIEEEKERQFQEELMRSS</sequence>
<name>A0ABQ9Y704_9EUKA</name>
<evidence type="ECO:0000313" key="3">
    <source>
        <dbReference type="Proteomes" id="UP001281761"/>
    </source>
</evidence>
<evidence type="ECO:0000259" key="1">
    <source>
        <dbReference type="Pfam" id="PF00085"/>
    </source>
</evidence>
<dbReference type="Pfam" id="PF00085">
    <property type="entry name" value="Thioredoxin"/>
    <property type="match status" value="1"/>
</dbReference>
<feature type="domain" description="Thioredoxin" evidence="1">
    <location>
        <begin position="29"/>
        <end position="73"/>
    </location>
</feature>
<dbReference type="InterPro" id="IPR036249">
    <property type="entry name" value="Thioredoxin-like_sf"/>
</dbReference>
<protein>
    <recommendedName>
        <fullName evidence="1">Thioredoxin domain-containing protein</fullName>
    </recommendedName>
</protein>
<accession>A0ABQ9Y704</accession>
<reference evidence="2 3" key="1">
    <citation type="journal article" date="2022" name="bioRxiv">
        <title>Genomics of Preaxostyla Flagellates Illuminates Evolutionary Transitions and the Path Towards Mitochondrial Loss.</title>
        <authorList>
            <person name="Novak L.V.F."/>
            <person name="Treitli S.C."/>
            <person name="Pyrih J."/>
            <person name="Halakuc P."/>
            <person name="Pipaliya S.V."/>
            <person name="Vacek V."/>
            <person name="Brzon O."/>
            <person name="Soukal P."/>
            <person name="Eme L."/>
            <person name="Dacks J.B."/>
            <person name="Karnkowska A."/>
            <person name="Elias M."/>
            <person name="Hampl V."/>
        </authorList>
    </citation>
    <scope>NUCLEOTIDE SEQUENCE [LARGE SCALE GENOMIC DNA]</scope>
    <source>
        <strain evidence="2">NAU3</strain>
        <tissue evidence="2">Gut</tissue>
    </source>
</reference>
<evidence type="ECO:0000313" key="2">
    <source>
        <dbReference type="EMBL" id="KAK2959493.1"/>
    </source>
</evidence>
<dbReference type="InterPro" id="IPR013766">
    <property type="entry name" value="Thioredoxin_domain"/>
</dbReference>